<keyword evidence="2 9" id="KW-0813">Transport</keyword>
<dbReference type="GO" id="GO:0008320">
    <property type="term" value="F:protein transmembrane transporter activity"/>
    <property type="evidence" value="ECO:0007669"/>
    <property type="project" value="UniProtKB-UniRule"/>
</dbReference>
<comment type="subcellular location">
    <subcellularLocation>
        <location evidence="1 9">Cell membrane</location>
        <topology evidence="1 9">Single-pass membrane protein</topology>
    </subcellularLocation>
</comment>
<proteinExistence type="inferred from homology"/>
<keyword evidence="3 9" id="KW-1003">Cell membrane</keyword>
<feature type="transmembrane region" description="Helical" evidence="9">
    <location>
        <begin position="6"/>
        <end position="24"/>
    </location>
</feature>
<organism evidence="11">
    <name type="scientific">Thiolapillus brandeum</name>
    <dbReference type="NCBI Taxonomy" id="1076588"/>
    <lineage>
        <taxon>Bacteria</taxon>
        <taxon>Pseudomonadati</taxon>
        <taxon>Pseudomonadota</taxon>
        <taxon>Gammaproteobacteria</taxon>
        <taxon>Chromatiales</taxon>
        <taxon>Sedimenticolaceae</taxon>
        <taxon>Thiolapillus</taxon>
    </lineage>
</organism>
<dbReference type="NCBIfam" id="TIGR01411">
    <property type="entry name" value="tatAE"/>
    <property type="match status" value="1"/>
</dbReference>
<dbReference type="HAMAP" id="MF_00236">
    <property type="entry name" value="TatA_E"/>
    <property type="match status" value="1"/>
</dbReference>
<gene>
    <name evidence="9 11" type="primary">tatA</name>
    <name evidence="11" type="ORF">ENJ12_06965</name>
</gene>
<dbReference type="InterPro" id="IPR006312">
    <property type="entry name" value="TatA/E"/>
</dbReference>
<dbReference type="Gene3D" id="1.20.5.3310">
    <property type="match status" value="1"/>
</dbReference>
<comment type="similarity">
    <text evidence="9">Belongs to the TatA/E family.</text>
</comment>
<evidence type="ECO:0000256" key="5">
    <source>
        <dbReference type="ARBA" id="ARBA00022927"/>
    </source>
</evidence>
<evidence type="ECO:0000256" key="7">
    <source>
        <dbReference type="ARBA" id="ARBA00023010"/>
    </source>
</evidence>
<keyword evidence="5 9" id="KW-0653">Protein transport</keyword>
<evidence type="ECO:0000256" key="1">
    <source>
        <dbReference type="ARBA" id="ARBA00004162"/>
    </source>
</evidence>
<sequence>MGFGGISIWQLLIVLVIVLLLFGTKRLRNMGSDLGTAFKGFKKAVSDGETKEKEKLTEASKDESVIEGEATREKDKTDS</sequence>
<keyword evidence="8 9" id="KW-0472">Membrane</keyword>
<dbReference type="GO" id="GO:0043953">
    <property type="term" value="P:protein transport by the Tat complex"/>
    <property type="evidence" value="ECO:0007669"/>
    <property type="project" value="UniProtKB-UniRule"/>
</dbReference>
<dbReference type="EMBL" id="DRLF01000244">
    <property type="protein sequence ID" value="HEC06573.1"/>
    <property type="molecule type" value="Genomic_DNA"/>
</dbReference>
<dbReference type="PANTHER" id="PTHR42982:SF1">
    <property type="entry name" value="SEC-INDEPENDENT PROTEIN TRANSLOCASE PROTEIN TATA"/>
    <property type="match status" value="1"/>
</dbReference>
<comment type="subunit">
    <text evidence="9">The Tat system comprises two distinct complexes: a TatABC complex, containing multiple copies of TatA, TatB and TatC subunits, and a separate TatA complex, containing only TatA subunits. Substrates initially bind to the TatABC complex, which probably triggers association of the separate TatA complex to form the active translocon.</text>
</comment>
<keyword evidence="4 9" id="KW-0812">Transmembrane</keyword>
<comment type="function">
    <text evidence="9">Part of the twin-arginine translocation (Tat) system that transports large folded proteins containing a characteristic twin-arginine motif in their signal peptide across membranes. TatA could form the protein-conducting channel of the Tat system.</text>
</comment>
<accession>A0A831W891</accession>
<evidence type="ECO:0000256" key="10">
    <source>
        <dbReference type="SAM" id="MobiDB-lite"/>
    </source>
</evidence>
<dbReference type="InterPro" id="IPR003369">
    <property type="entry name" value="TatA/B/E"/>
</dbReference>
<evidence type="ECO:0000256" key="9">
    <source>
        <dbReference type="HAMAP-Rule" id="MF_00236"/>
    </source>
</evidence>
<dbReference type="GO" id="GO:0033281">
    <property type="term" value="C:TAT protein transport complex"/>
    <property type="evidence" value="ECO:0007669"/>
    <property type="project" value="UniProtKB-UniRule"/>
</dbReference>
<evidence type="ECO:0000256" key="2">
    <source>
        <dbReference type="ARBA" id="ARBA00022448"/>
    </source>
</evidence>
<keyword evidence="7 9" id="KW-0811">Translocation</keyword>
<reference evidence="11" key="1">
    <citation type="journal article" date="2020" name="mSystems">
        <title>Genome- and Community-Level Interaction Insights into Carbon Utilization and Element Cycling Functions of Hydrothermarchaeota in Hydrothermal Sediment.</title>
        <authorList>
            <person name="Zhou Z."/>
            <person name="Liu Y."/>
            <person name="Xu W."/>
            <person name="Pan J."/>
            <person name="Luo Z.H."/>
            <person name="Li M."/>
        </authorList>
    </citation>
    <scope>NUCLEOTIDE SEQUENCE [LARGE SCALE GENOMIC DNA]</scope>
    <source>
        <strain evidence="11">HyVt-458</strain>
    </source>
</reference>
<feature type="region of interest" description="Disordered" evidence="10">
    <location>
        <begin position="44"/>
        <end position="79"/>
    </location>
</feature>
<dbReference type="PANTHER" id="PTHR42982">
    <property type="entry name" value="SEC-INDEPENDENT PROTEIN TRANSLOCASE PROTEIN TATA"/>
    <property type="match status" value="1"/>
</dbReference>
<keyword evidence="6 9" id="KW-1133">Transmembrane helix</keyword>
<dbReference type="NCBIfam" id="NF002813">
    <property type="entry name" value="PRK02958.1"/>
    <property type="match status" value="1"/>
</dbReference>
<comment type="caution">
    <text evidence="11">The sequence shown here is derived from an EMBL/GenBank/DDBJ whole genome shotgun (WGS) entry which is preliminary data.</text>
</comment>
<evidence type="ECO:0000256" key="8">
    <source>
        <dbReference type="ARBA" id="ARBA00023136"/>
    </source>
</evidence>
<evidence type="ECO:0000313" key="11">
    <source>
        <dbReference type="EMBL" id="HEC06573.1"/>
    </source>
</evidence>
<name>A0A831W891_9GAMM</name>
<evidence type="ECO:0000256" key="6">
    <source>
        <dbReference type="ARBA" id="ARBA00022989"/>
    </source>
</evidence>
<evidence type="ECO:0000256" key="3">
    <source>
        <dbReference type="ARBA" id="ARBA00022475"/>
    </source>
</evidence>
<dbReference type="Proteomes" id="UP000886339">
    <property type="component" value="Unassembled WGS sequence"/>
</dbReference>
<protein>
    <recommendedName>
        <fullName evidence="9">Sec-independent protein translocase protein TatA</fullName>
    </recommendedName>
</protein>
<evidence type="ECO:0000256" key="4">
    <source>
        <dbReference type="ARBA" id="ARBA00022692"/>
    </source>
</evidence>
<dbReference type="AlphaFoldDB" id="A0A831W891"/>
<dbReference type="Pfam" id="PF02416">
    <property type="entry name" value="TatA_B_E"/>
    <property type="match status" value="1"/>
</dbReference>